<name>A0A1U7PQL7_9BACI</name>
<evidence type="ECO:0008006" key="3">
    <source>
        <dbReference type="Google" id="ProtNLM"/>
    </source>
</evidence>
<evidence type="ECO:0000313" key="2">
    <source>
        <dbReference type="Proteomes" id="UP000187550"/>
    </source>
</evidence>
<dbReference type="EMBL" id="FTPL01000004">
    <property type="protein sequence ID" value="SIT91525.1"/>
    <property type="molecule type" value="Genomic_DNA"/>
</dbReference>
<dbReference type="STRING" id="550447.SAMN05428946_2697"/>
<reference evidence="2" key="1">
    <citation type="submission" date="2017-01" db="EMBL/GenBank/DDBJ databases">
        <authorList>
            <person name="Varghese N."/>
            <person name="Submissions S."/>
        </authorList>
    </citation>
    <scope>NUCLEOTIDE SEQUENCE [LARGE SCALE GENOMIC DNA]</scope>
    <source>
        <strain evidence="2">MNA4</strain>
    </source>
</reference>
<accession>A0A1U7PQL7</accession>
<keyword evidence="2" id="KW-1185">Reference proteome</keyword>
<dbReference type="RefSeq" id="WP_076759604.1">
    <property type="nucleotide sequence ID" value="NZ_FTPL01000004.1"/>
</dbReference>
<dbReference type="Pfam" id="PF09466">
    <property type="entry name" value="Yqai"/>
    <property type="match status" value="1"/>
</dbReference>
<proteinExistence type="predicted"/>
<sequence>MNHPDVEHTMLTGYPDRSHLTYEDRQWSAVDHSVIADHPVEDYFGDEIQTGDKYFTDEAGRIVLQDNIRDYLTELAGAVFYKAK</sequence>
<dbReference type="Gene3D" id="3.30.40.30">
    <property type="entry name" value="YqaI domain"/>
    <property type="match status" value="1"/>
</dbReference>
<organism evidence="1 2">
    <name type="scientific">Edaphobacillus lindanitolerans</name>
    <dbReference type="NCBI Taxonomy" id="550447"/>
    <lineage>
        <taxon>Bacteria</taxon>
        <taxon>Bacillati</taxon>
        <taxon>Bacillota</taxon>
        <taxon>Bacilli</taxon>
        <taxon>Bacillales</taxon>
        <taxon>Bacillaceae</taxon>
        <taxon>Edaphobacillus</taxon>
    </lineage>
</organism>
<dbReference type="AlphaFoldDB" id="A0A1U7PQL7"/>
<dbReference type="InterPro" id="IPR023118">
    <property type="entry name" value="YqaI_dom_sf"/>
</dbReference>
<evidence type="ECO:0000313" key="1">
    <source>
        <dbReference type="EMBL" id="SIT91525.1"/>
    </source>
</evidence>
<dbReference type="Proteomes" id="UP000187550">
    <property type="component" value="Unassembled WGS sequence"/>
</dbReference>
<dbReference type="InterPro" id="IPR018474">
    <property type="entry name" value="Uncharacterised_Yqai"/>
</dbReference>
<protein>
    <recommendedName>
        <fullName evidence="3">YqaI-like protein</fullName>
    </recommendedName>
</protein>
<dbReference type="SUPFAM" id="SSF160713">
    <property type="entry name" value="YqaI-like"/>
    <property type="match status" value="1"/>
</dbReference>
<gene>
    <name evidence="1" type="ORF">SAMN05428946_2697</name>
</gene>